<sequence>MLLGELAKLEENKEIIVSSFMKANKLKIKRITYISNEGYGSGVNIYIARKDKEFTPLEVFLGLWLKNTIWEEELDDFDYSKEECDKVFSDLFFEMASGYDLKKLSPRDASISLAKAVKKELDNINKENIEVKNPDDIEFLDVSGIYVNKKYTVSPPLILRSNDEIVDAIELFSSDIMGEYEEIFLESKERYIYFF</sequence>
<dbReference type="RefSeq" id="WP_117531370.1">
    <property type="nucleotide sequence ID" value="NZ_QUSM01000002.1"/>
</dbReference>
<dbReference type="Proteomes" id="UP000261212">
    <property type="component" value="Unassembled WGS sequence"/>
</dbReference>
<accession>A0A3E3E1Q5</accession>
<organism evidence="1 2">
    <name type="scientific">Anaerofustis stercorihominis</name>
    <dbReference type="NCBI Taxonomy" id="214853"/>
    <lineage>
        <taxon>Bacteria</taxon>
        <taxon>Bacillati</taxon>
        <taxon>Bacillota</taxon>
        <taxon>Clostridia</taxon>
        <taxon>Eubacteriales</taxon>
        <taxon>Eubacteriaceae</taxon>
        <taxon>Anaerofustis</taxon>
    </lineage>
</organism>
<protein>
    <submittedName>
        <fullName evidence="1">Uncharacterized protein</fullName>
    </submittedName>
</protein>
<reference evidence="1 2" key="1">
    <citation type="submission" date="2018-08" db="EMBL/GenBank/DDBJ databases">
        <title>A genome reference for cultivated species of the human gut microbiota.</title>
        <authorList>
            <person name="Zou Y."/>
            <person name="Xue W."/>
            <person name="Luo G."/>
        </authorList>
    </citation>
    <scope>NUCLEOTIDE SEQUENCE [LARGE SCALE GENOMIC DNA]</scope>
    <source>
        <strain evidence="1 2">AM25-6</strain>
    </source>
</reference>
<dbReference type="AlphaFoldDB" id="A0A3E3E1Q5"/>
<evidence type="ECO:0000313" key="1">
    <source>
        <dbReference type="EMBL" id="RGD75205.1"/>
    </source>
</evidence>
<evidence type="ECO:0000313" key="2">
    <source>
        <dbReference type="Proteomes" id="UP000261212"/>
    </source>
</evidence>
<dbReference type="EMBL" id="QUSM01000002">
    <property type="protein sequence ID" value="RGD75205.1"/>
    <property type="molecule type" value="Genomic_DNA"/>
</dbReference>
<comment type="caution">
    <text evidence="1">The sequence shown here is derived from an EMBL/GenBank/DDBJ whole genome shotgun (WGS) entry which is preliminary data.</text>
</comment>
<proteinExistence type="predicted"/>
<gene>
    <name evidence="1" type="ORF">DW687_02460</name>
</gene>
<name>A0A3E3E1Q5_9FIRM</name>